<dbReference type="EMBL" id="CP032698">
    <property type="protein sequence ID" value="AYG78207.1"/>
    <property type="molecule type" value="Genomic_DNA"/>
</dbReference>
<protein>
    <submittedName>
        <fullName evidence="1">Uncharacterized protein</fullName>
    </submittedName>
</protein>
<reference evidence="1 2" key="1">
    <citation type="submission" date="2018-10" db="EMBL/GenBank/DDBJ databases">
        <title>Relationship between Morphology and Antimicrobial Activity in Streptomyces.</title>
        <authorList>
            <person name="Kang H.J."/>
            <person name="Kim S.B."/>
        </authorList>
    </citation>
    <scope>NUCLEOTIDE SEQUENCE [LARGE SCALE GENOMIC DNA]</scope>
    <source>
        <strain evidence="1 2">BH38</strain>
    </source>
</reference>
<organism evidence="1 2">
    <name type="scientific">Streptomyces hundungensis</name>
    <dbReference type="NCBI Taxonomy" id="1077946"/>
    <lineage>
        <taxon>Bacteria</taxon>
        <taxon>Bacillati</taxon>
        <taxon>Actinomycetota</taxon>
        <taxon>Actinomycetes</taxon>
        <taxon>Kitasatosporales</taxon>
        <taxon>Streptomycetaceae</taxon>
        <taxon>Streptomyces</taxon>
    </lineage>
</organism>
<evidence type="ECO:0000313" key="2">
    <source>
        <dbReference type="Proteomes" id="UP000271554"/>
    </source>
</evidence>
<name>A0A387HBR4_9ACTN</name>
<evidence type="ECO:0000313" key="1">
    <source>
        <dbReference type="EMBL" id="AYG78207.1"/>
    </source>
</evidence>
<keyword evidence="2" id="KW-1185">Reference proteome</keyword>
<accession>A0A387HBR4</accession>
<sequence>MALPKKGSRRIVVDGVAYRWRVRRRPTYDQGMSWSPLIYAVEHTEAAGTTLIVRTDRPHPGNWMSELTSPALPSSVAAAIQTARAKGWAPEAPGSPFLLDEVEVTVPVPFGTSIPESVLESLRAGSDQ</sequence>
<dbReference type="KEGG" id="shun:DWB77_00314"/>
<dbReference type="Proteomes" id="UP000271554">
    <property type="component" value="Chromosome"/>
</dbReference>
<dbReference type="OrthoDB" id="196248at2"/>
<dbReference type="AlphaFoldDB" id="A0A387HBR4"/>
<gene>
    <name evidence="1" type="ORF">DWB77_00314</name>
</gene>
<proteinExistence type="predicted"/>